<protein>
    <submittedName>
        <fullName evidence="1">Uncharacterized protein</fullName>
    </submittedName>
</protein>
<organism evidence="1">
    <name type="scientific">Myoviridae sp. ctNQV2</name>
    <dbReference type="NCBI Taxonomy" id="2827683"/>
    <lineage>
        <taxon>Viruses</taxon>
        <taxon>Duplodnaviria</taxon>
        <taxon>Heunggongvirae</taxon>
        <taxon>Uroviricota</taxon>
        <taxon>Caudoviricetes</taxon>
    </lineage>
</organism>
<dbReference type="EMBL" id="BK032510">
    <property type="protein sequence ID" value="DAF44014.1"/>
    <property type="molecule type" value="Genomic_DNA"/>
</dbReference>
<name>A0A8S5RZ21_9CAUD</name>
<reference evidence="1" key="1">
    <citation type="journal article" date="2021" name="Proc. Natl. Acad. Sci. U.S.A.">
        <title>A Catalog of Tens of Thousands of Viruses from Human Metagenomes Reveals Hidden Associations with Chronic Diseases.</title>
        <authorList>
            <person name="Tisza M.J."/>
            <person name="Buck C.B."/>
        </authorList>
    </citation>
    <scope>NUCLEOTIDE SEQUENCE</scope>
    <source>
        <strain evidence="1">CtNQV2</strain>
    </source>
</reference>
<proteinExistence type="predicted"/>
<evidence type="ECO:0000313" key="1">
    <source>
        <dbReference type="EMBL" id="DAF44014.1"/>
    </source>
</evidence>
<sequence length="117" mass="13823">MKKIDFISFKNAVIDLNNVEVALLEQIKDIFRKLCEHIELSKDDALFVRKWYLYNEDNSPISFINEDGNVVAIYHLFVNENKELCFYSSFGILDIDEVALYDLIRIVKHIEKIYSKN</sequence>
<accession>A0A8S5RZ21</accession>